<gene>
    <name evidence="2" type="ORF">VKT23_002514</name>
</gene>
<feature type="domain" description="NADP-dependent oxidoreductase" evidence="1">
    <location>
        <begin position="5"/>
        <end position="255"/>
    </location>
</feature>
<dbReference type="PANTHER" id="PTHR42686">
    <property type="entry name" value="GH17980P-RELATED"/>
    <property type="match status" value="1"/>
</dbReference>
<dbReference type="SUPFAM" id="SSF51430">
    <property type="entry name" value="NAD(P)-linked oxidoreductase"/>
    <property type="match status" value="1"/>
</dbReference>
<dbReference type="Gene3D" id="3.20.20.100">
    <property type="entry name" value="NADP-dependent oxidoreductase domain"/>
    <property type="match status" value="1"/>
</dbReference>
<organism evidence="2 3">
    <name type="scientific">Marasmiellus scandens</name>
    <dbReference type="NCBI Taxonomy" id="2682957"/>
    <lineage>
        <taxon>Eukaryota</taxon>
        <taxon>Fungi</taxon>
        <taxon>Dikarya</taxon>
        <taxon>Basidiomycota</taxon>
        <taxon>Agaricomycotina</taxon>
        <taxon>Agaricomycetes</taxon>
        <taxon>Agaricomycetidae</taxon>
        <taxon>Agaricales</taxon>
        <taxon>Marasmiineae</taxon>
        <taxon>Omphalotaceae</taxon>
        <taxon>Marasmiellus</taxon>
    </lineage>
</organism>
<dbReference type="InterPro" id="IPR023210">
    <property type="entry name" value="NADP_OxRdtase_dom"/>
</dbReference>
<evidence type="ECO:0000313" key="3">
    <source>
        <dbReference type="Proteomes" id="UP001498398"/>
    </source>
</evidence>
<protein>
    <recommendedName>
        <fullName evidence="1">NADP-dependent oxidoreductase domain-containing protein</fullName>
    </recommendedName>
</protein>
<dbReference type="PANTHER" id="PTHR42686:SF1">
    <property type="entry name" value="GH17980P-RELATED"/>
    <property type="match status" value="1"/>
</dbReference>
<accession>A0ABR1K2F5</accession>
<dbReference type="EMBL" id="JBANRG010000002">
    <property type="protein sequence ID" value="KAK7471099.1"/>
    <property type="molecule type" value="Genomic_DNA"/>
</dbReference>
<evidence type="ECO:0000313" key="2">
    <source>
        <dbReference type="EMBL" id="KAK7471099.1"/>
    </source>
</evidence>
<evidence type="ECO:0000259" key="1">
    <source>
        <dbReference type="Pfam" id="PF00248"/>
    </source>
</evidence>
<sequence>MIEAEFPRESYQLMTKCGRFGATNFDYSPQAIRHSVQQSLQRLQTSYLDTVYLHDTEFVCTAVAPAKTGKHGLALKEQAAEYGLAEGDEAKIRGEGDQKVLDAFAELVKMKEEGLIRNIGITGYPVPTLLRLALLILHTPPFKPVDVILSYSNLTLQNTIFADFAPHFRERAKVGQLVVASPFSMGLLSPGPVPPWHPSPPELRAAVTKIQQETGERFTDLALGYAIKKAHAVVKAPLVIGFSSAKDVHDCVRVWRDIQENGNSEERLREEKKAEELIEQSGFMDWCWASP</sequence>
<reference evidence="2 3" key="1">
    <citation type="submission" date="2024-01" db="EMBL/GenBank/DDBJ databases">
        <title>A draft genome for the cacao thread blight pathogen Marasmiellus scandens.</title>
        <authorList>
            <person name="Baruah I.K."/>
            <person name="Leung J."/>
            <person name="Bukari Y."/>
            <person name="Amoako-Attah I."/>
            <person name="Meinhardt L.W."/>
            <person name="Bailey B.A."/>
            <person name="Cohen S.P."/>
        </authorList>
    </citation>
    <scope>NUCLEOTIDE SEQUENCE [LARGE SCALE GENOMIC DNA]</scope>
    <source>
        <strain evidence="2 3">GH-19</strain>
    </source>
</reference>
<comment type="caution">
    <text evidence="2">The sequence shown here is derived from an EMBL/GenBank/DDBJ whole genome shotgun (WGS) entry which is preliminary data.</text>
</comment>
<dbReference type="InterPro" id="IPR020471">
    <property type="entry name" value="AKR"/>
</dbReference>
<proteinExistence type="predicted"/>
<dbReference type="InterPro" id="IPR036812">
    <property type="entry name" value="NAD(P)_OxRdtase_dom_sf"/>
</dbReference>
<dbReference type="Pfam" id="PF00248">
    <property type="entry name" value="Aldo_ket_red"/>
    <property type="match status" value="1"/>
</dbReference>
<name>A0ABR1K2F5_9AGAR</name>
<keyword evidence="3" id="KW-1185">Reference proteome</keyword>
<dbReference type="Proteomes" id="UP001498398">
    <property type="component" value="Unassembled WGS sequence"/>
</dbReference>